<name>A0A1I3TKU7_9EURY</name>
<dbReference type="EMBL" id="FORO01000063">
    <property type="protein sequence ID" value="SFJ71250.1"/>
    <property type="molecule type" value="Genomic_DNA"/>
</dbReference>
<evidence type="ECO:0000313" key="3">
    <source>
        <dbReference type="Proteomes" id="UP000182829"/>
    </source>
</evidence>
<accession>A0A1I3TKU7</accession>
<dbReference type="Proteomes" id="UP000182829">
    <property type="component" value="Unassembled WGS sequence"/>
</dbReference>
<feature type="region of interest" description="Disordered" evidence="1">
    <location>
        <begin position="90"/>
        <end position="132"/>
    </location>
</feature>
<dbReference type="AlphaFoldDB" id="A0A1I3TKU7"/>
<proteinExistence type="predicted"/>
<feature type="compositionally biased region" description="Low complexity" evidence="1">
    <location>
        <begin position="117"/>
        <end position="130"/>
    </location>
</feature>
<sequence>MIGSARRKPAALAVDSSIPIREKRRSVFCRTERRDDRSLCWGRTGGDGCEPAADFVFTVIGYWYLPSGESGGIRIGTRTSALQRANRQYQIGRDDSAGDDGLGSTPASPTSRTACASSGNSSTPESSNRSCLDRERRFFARRERRFVAGHFRGRTRPRQRGRGATVPIASPRRDRRFMDVLLFRRINSLSGVGESPPVVSNPAETRRKANGQ</sequence>
<reference evidence="2 3" key="1">
    <citation type="submission" date="2016-10" db="EMBL/GenBank/DDBJ databases">
        <authorList>
            <person name="de Groot N.N."/>
        </authorList>
    </citation>
    <scope>NUCLEOTIDE SEQUENCE [LARGE SCALE GENOMIC DNA]</scope>
    <source>
        <strain evidence="2 3">SP2</strain>
    </source>
</reference>
<evidence type="ECO:0000256" key="1">
    <source>
        <dbReference type="SAM" id="MobiDB-lite"/>
    </source>
</evidence>
<organism evidence="2 3">
    <name type="scientific">Natronobacterium gregoryi</name>
    <dbReference type="NCBI Taxonomy" id="44930"/>
    <lineage>
        <taxon>Archaea</taxon>
        <taxon>Methanobacteriati</taxon>
        <taxon>Methanobacteriota</taxon>
        <taxon>Stenosarchaea group</taxon>
        <taxon>Halobacteria</taxon>
        <taxon>Halobacteriales</taxon>
        <taxon>Natrialbaceae</taxon>
        <taxon>Natronobacterium</taxon>
    </lineage>
</organism>
<protein>
    <submittedName>
        <fullName evidence="2">Uncharacterized protein</fullName>
    </submittedName>
</protein>
<gene>
    <name evidence="2" type="ORF">SAMN05443661_16312</name>
</gene>
<feature type="region of interest" description="Disordered" evidence="1">
    <location>
        <begin position="190"/>
        <end position="212"/>
    </location>
</feature>
<evidence type="ECO:0000313" key="2">
    <source>
        <dbReference type="EMBL" id="SFJ71250.1"/>
    </source>
</evidence>
<feature type="compositionally biased region" description="Polar residues" evidence="1">
    <location>
        <begin position="105"/>
        <end position="116"/>
    </location>
</feature>